<protein>
    <submittedName>
        <fullName evidence="10">Caspase Dronc-like</fullName>
    </submittedName>
</protein>
<evidence type="ECO:0000256" key="2">
    <source>
        <dbReference type="ARBA" id="ARBA00022670"/>
    </source>
</evidence>
<gene>
    <name evidence="10" type="primary">LOC108566427</name>
</gene>
<dbReference type="Pfam" id="PF00656">
    <property type="entry name" value="Peptidase_C14"/>
    <property type="match status" value="1"/>
</dbReference>
<dbReference type="PROSITE" id="PS50207">
    <property type="entry name" value="CASPASE_P10"/>
    <property type="match status" value="1"/>
</dbReference>
<name>A0ABM1N4M9_NICVS</name>
<dbReference type="PRINTS" id="PR00376">
    <property type="entry name" value="IL1BCENZYME"/>
</dbReference>
<dbReference type="SUPFAM" id="SSF52129">
    <property type="entry name" value="Caspase-like"/>
    <property type="match status" value="1"/>
</dbReference>
<evidence type="ECO:0000256" key="1">
    <source>
        <dbReference type="ARBA" id="ARBA00010134"/>
    </source>
</evidence>
<dbReference type="InterPro" id="IPR002138">
    <property type="entry name" value="Pept_C14_p10"/>
</dbReference>
<organism evidence="9 10">
    <name type="scientific">Nicrophorus vespilloides</name>
    <name type="common">Boreal carrion beetle</name>
    <dbReference type="NCBI Taxonomy" id="110193"/>
    <lineage>
        <taxon>Eukaryota</taxon>
        <taxon>Metazoa</taxon>
        <taxon>Ecdysozoa</taxon>
        <taxon>Arthropoda</taxon>
        <taxon>Hexapoda</taxon>
        <taxon>Insecta</taxon>
        <taxon>Pterygota</taxon>
        <taxon>Neoptera</taxon>
        <taxon>Endopterygota</taxon>
        <taxon>Coleoptera</taxon>
        <taxon>Polyphaga</taxon>
        <taxon>Staphyliniformia</taxon>
        <taxon>Silphidae</taxon>
        <taxon>Nicrophorinae</taxon>
        <taxon>Nicrophorus</taxon>
    </lineage>
</organism>
<accession>A0ABM1N4M9</accession>
<dbReference type="GeneID" id="108566427"/>
<feature type="region of interest" description="Disordered" evidence="6">
    <location>
        <begin position="57"/>
        <end position="80"/>
    </location>
</feature>
<dbReference type="InterPro" id="IPR011600">
    <property type="entry name" value="Pept_C14_caspase"/>
</dbReference>
<evidence type="ECO:0000256" key="5">
    <source>
        <dbReference type="RuleBase" id="RU003971"/>
    </source>
</evidence>
<dbReference type="InterPro" id="IPR001309">
    <property type="entry name" value="Pept_C14_p20"/>
</dbReference>
<dbReference type="SMART" id="SM00115">
    <property type="entry name" value="CASc"/>
    <property type="match status" value="1"/>
</dbReference>
<evidence type="ECO:0000256" key="4">
    <source>
        <dbReference type="ARBA" id="ARBA00022801"/>
    </source>
</evidence>
<reference evidence="10" key="1">
    <citation type="submission" date="2025-08" db="UniProtKB">
        <authorList>
            <consortium name="RefSeq"/>
        </authorList>
    </citation>
    <scope>IDENTIFICATION</scope>
    <source>
        <tissue evidence="10">Whole Larva</tissue>
    </source>
</reference>
<dbReference type="CDD" id="cd00032">
    <property type="entry name" value="CASc"/>
    <property type="match status" value="1"/>
</dbReference>
<evidence type="ECO:0000256" key="6">
    <source>
        <dbReference type="SAM" id="MobiDB-lite"/>
    </source>
</evidence>
<proteinExistence type="inferred from homology"/>
<dbReference type="Gene3D" id="3.40.50.1460">
    <property type="match status" value="1"/>
</dbReference>
<evidence type="ECO:0000313" key="9">
    <source>
        <dbReference type="Proteomes" id="UP000695000"/>
    </source>
</evidence>
<dbReference type="PROSITE" id="PS50208">
    <property type="entry name" value="CASPASE_P20"/>
    <property type="match status" value="1"/>
</dbReference>
<dbReference type="PANTHER" id="PTHR47901:SF8">
    <property type="entry name" value="CASPASE-3"/>
    <property type="match status" value="1"/>
</dbReference>
<evidence type="ECO:0000259" key="8">
    <source>
        <dbReference type="PROSITE" id="PS50208"/>
    </source>
</evidence>
<dbReference type="RefSeq" id="XP_017781779.1">
    <property type="nucleotide sequence ID" value="XM_017926290.1"/>
</dbReference>
<dbReference type="PANTHER" id="PTHR47901">
    <property type="entry name" value="CASPASE RECRUITMENT DOMAIN-CONTAINING PROTEIN 18"/>
    <property type="match status" value="1"/>
</dbReference>
<evidence type="ECO:0000313" key="10">
    <source>
        <dbReference type="RefSeq" id="XP_017781779.1"/>
    </source>
</evidence>
<evidence type="ECO:0000256" key="3">
    <source>
        <dbReference type="ARBA" id="ARBA00022703"/>
    </source>
</evidence>
<dbReference type="InterPro" id="IPR002398">
    <property type="entry name" value="Pept_C14"/>
</dbReference>
<evidence type="ECO:0000259" key="7">
    <source>
        <dbReference type="PROSITE" id="PS50207"/>
    </source>
</evidence>
<dbReference type="InterPro" id="IPR029030">
    <property type="entry name" value="Caspase-like_dom_sf"/>
</dbReference>
<comment type="similarity">
    <text evidence="1 5">Belongs to the peptidase C14A family.</text>
</comment>
<sequence>MFKMFGKSKKEKNSKGEKKKIVVDDNTNFSSSISSNLQQNVTVKHFATRTVTTTFSSSGNKITESTTKNLTSQLPQSPYTSPFRRDGPFSIFSGSQQRGNSLISSNRNAFQTEFAGTNLQADARPIIPIQYNTKPVTLPLKNVVPTSTYVSPYKQQTYVSPYRQTEPKKTDFKEYNELSNALVIKVKKAKTFHDQNGGPVPVYSTHGSRRGKALLINNIMFEKDQKSYRKGAEVDEKNISELLNQMGFKVEKYRDLTKNQMVKKLVDYASSYSLKNVDINVVVMMSHGIGNNDGNTHIAGTDNNLLSIADIVEKFDNSNCPNLIDKPKIFIFQCCRGDQDQRVERDAAQIMKAKKKYNDMLLAYSTIPGYVSHRNPVLGTWYIQAICKVFMEHACDTHVEDLLKIVENMLNQLAGDSGYTQTSSYENRGFKLCYLHPK</sequence>
<keyword evidence="4" id="KW-0378">Hydrolase</keyword>
<keyword evidence="9" id="KW-1185">Reference proteome</keyword>
<dbReference type="InterPro" id="IPR015917">
    <property type="entry name" value="Pept_C14A"/>
</dbReference>
<keyword evidence="2" id="KW-0645">Protease</keyword>
<dbReference type="Proteomes" id="UP000695000">
    <property type="component" value="Unplaced"/>
</dbReference>
<feature type="domain" description="Caspase family p20" evidence="8">
    <location>
        <begin position="209"/>
        <end position="339"/>
    </location>
</feature>
<feature type="domain" description="Caspase family p10" evidence="7">
    <location>
        <begin position="359"/>
        <end position="437"/>
    </location>
</feature>
<keyword evidence="3" id="KW-0053">Apoptosis</keyword>